<accession>A0ABU0J3J3</accession>
<dbReference type="GO" id="GO:0008233">
    <property type="term" value="F:peptidase activity"/>
    <property type="evidence" value="ECO:0007669"/>
    <property type="project" value="UniProtKB-KW"/>
</dbReference>
<dbReference type="SUPFAM" id="SSF48452">
    <property type="entry name" value="TPR-like"/>
    <property type="match status" value="1"/>
</dbReference>
<dbReference type="PROSITE" id="PS50005">
    <property type="entry name" value="TPR"/>
    <property type="match status" value="1"/>
</dbReference>
<dbReference type="Proteomes" id="UP001242480">
    <property type="component" value="Unassembled WGS sequence"/>
</dbReference>
<keyword evidence="1" id="KW-0802">TPR repeat</keyword>
<feature type="repeat" description="TPR" evidence="1">
    <location>
        <begin position="120"/>
        <end position="153"/>
    </location>
</feature>
<name>A0ABU0J3J3_9HYPH</name>
<organism evidence="4 5">
    <name type="scientific">Labrys wisconsinensis</name>
    <dbReference type="NCBI Taxonomy" id="425677"/>
    <lineage>
        <taxon>Bacteria</taxon>
        <taxon>Pseudomonadati</taxon>
        <taxon>Pseudomonadota</taxon>
        <taxon>Alphaproteobacteria</taxon>
        <taxon>Hyphomicrobiales</taxon>
        <taxon>Xanthobacteraceae</taxon>
        <taxon>Labrys</taxon>
    </lineage>
</organism>
<reference evidence="4 5" key="1">
    <citation type="submission" date="2023-07" db="EMBL/GenBank/DDBJ databases">
        <title>Genomic Encyclopedia of Type Strains, Phase IV (KMG-IV): sequencing the most valuable type-strain genomes for metagenomic binning, comparative biology and taxonomic classification.</title>
        <authorList>
            <person name="Goeker M."/>
        </authorList>
    </citation>
    <scope>NUCLEOTIDE SEQUENCE [LARGE SCALE GENOMIC DNA]</scope>
    <source>
        <strain evidence="4 5">DSM 19619</strain>
    </source>
</reference>
<keyword evidence="4" id="KW-0378">Hydrolase</keyword>
<dbReference type="Pfam" id="PF14559">
    <property type="entry name" value="TPR_19"/>
    <property type="match status" value="1"/>
</dbReference>
<keyword evidence="3" id="KW-0732">Signal</keyword>
<feature type="signal peptide" evidence="3">
    <location>
        <begin position="1"/>
        <end position="23"/>
    </location>
</feature>
<dbReference type="Gene3D" id="1.25.40.10">
    <property type="entry name" value="Tetratricopeptide repeat domain"/>
    <property type="match status" value="1"/>
</dbReference>
<comment type="caution">
    <text evidence="4">The sequence shown here is derived from an EMBL/GenBank/DDBJ whole genome shotgun (WGS) entry which is preliminary data.</text>
</comment>
<dbReference type="InterPro" id="IPR019734">
    <property type="entry name" value="TPR_rpt"/>
</dbReference>
<sequence>MRLWTRLALSVALGIALPAPAFAMGTEPPADGDAKPAPCTETDKSKCPAAAKPGDAAKPTDAAKPDAAPKAADCTETDKTKCPAKQGFLERYHDAVALIDAHRYEDALTAMQALDDGSSADVINYIGYIHRKLGHMAQAQMYYEAALHMKPNHRGALEYYGEWYCMMGNLDKARQNLSTIASLYGADSKEYTALAHMIAETAAKTKT</sequence>
<proteinExistence type="predicted"/>
<protein>
    <submittedName>
        <fullName evidence="4">Zn-dependent protease</fullName>
    </submittedName>
</protein>
<dbReference type="RefSeq" id="WP_307270562.1">
    <property type="nucleotide sequence ID" value="NZ_JAUSVX010000002.1"/>
</dbReference>
<evidence type="ECO:0000256" key="3">
    <source>
        <dbReference type="SAM" id="SignalP"/>
    </source>
</evidence>
<feature type="compositionally biased region" description="Low complexity" evidence="2">
    <location>
        <begin position="48"/>
        <end position="72"/>
    </location>
</feature>
<gene>
    <name evidence="4" type="ORF">QO011_001830</name>
</gene>
<feature type="chain" id="PRO_5045449492" evidence="3">
    <location>
        <begin position="24"/>
        <end position="207"/>
    </location>
</feature>
<keyword evidence="5" id="KW-1185">Reference proteome</keyword>
<evidence type="ECO:0000313" key="4">
    <source>
        <dbReference type="EMBL" id="MDQ0468830.1"/>
    </source>
</evidence>
<dbReference type="EMBL" id="JAUSVX010000002">
    <property type="protein sequence ID" value="MDQ0468830.1"/>
    <property type="molecule type" value="Genomic_DNA"/>
</dbReference>
<keyword evidence="4" id="KW-0645">Protease</keyword>
<evidence type="ECO:0000256" key="2">
    <source>
        <dbReference type="SAM" id="MobiDB-lite"/>
    </source>
</evidence>
<evidence type="ECO:0000256" key="1">
    <source>
        <dbReference type="PROSITE-ProRule" id="PRU00339"/>
    </source>
</evidence>
<dbReference type="GO" id="GO:0006508">
    <property type="term" value="P:proteolysis"/>
    <property type="evidence" value="ECO:0007669"/>
    <property type="project" value="UniProtKB-KW"/>
</dbReference>
<evidence type="ECO:0000313" key="5">
    <source>
        <dbReference type="Proteomes" id="UP001242480"/>
    </source>
</evidence>
<dbReference type="InterPro" id="IPR011990">
    <property type="entry name" value="TPR-like_helical_dom_sf"/>
</dbReference>
<feature type="region of interest" description="Disordered" evidence="2">
    <location>
        <begin position="27"/>
        <end position="76"/>
    </location>
</feature>